<protein>
    <submittedName>
        <fullName evidence="5">ZN541 protein</fullName>
    </submittedName>
</protein>
<dbReference type="InterPro" id="IPR000949">
    <property type="entry name" value="ELM2_dom"/>
</dbReference>
<dbReference type="InterPro" id="IPR051066">
    <property type="entry name" value="Trans_reg/Corepressor"/>
</dbReference>
<gene>
    <name evidence="5" type="primary">Znf541</name>
    <name evidence="5" type="ORF">STECAR_R07224</name>
</gene>
<dbReference type="AlphaFoldDB" id="A0A7K6W8H6"/>
<feature type="non-terminal residue" evidence="5">
    <location>
        <position position="1"/>
    </location>
</feature>
<evidence type="ECO:0000256" key="1">
    <source>
        <dbReference type="ARBA" id="ARBA00023015"/>
    </source>
</evidence>
<evidence type="ECO:0000313" key="5">
    <source>
        <dbReference type="EMBL" id="NWX43671.1"/>
    </source>
</evidence>
<dbReference type="GO" id="GO:0006357">
    <property type="term" value="P:regulation of transcription by RNA polymerase II"/>
    <property type="evidence" value="ECO:0007669"/>
    <property type="project" value="TreeGrafter"/>
</dbReference>
<comment type="caution">
    <text evidence="5">The sequence shown here is derived from an EMBL/GenBank/DDBJ whole genome shotgun (WGS) entry which is preliminary data.</text>
</comment>
<feature type="domain" description="ELM2" evidence="4">
    <location>
        <begin position="1"/>
        <end position="45"/>
    </location>
</feature>
<dbReference type="PANTHER" id="PTHR16089">
    <property type="entry name" value="REST COREPRESSOR COREST PROTEIN-RELATED"/>
    <property type="match status" value="1"/>
</dbReference>
<keyword evidence="2" id="KW-0804">Transcription</keyword>
<accession>A0A7K6W8H6</accession>
<organism evidence="5 6">
    <name type="scientific">Steatornis caripensis</name>
    <name type="common">Oilbird</name>
    <dbReference type="NCBI Taxonomy" id="48435"/>
    <lineage>
        <taxon>Eukaryota</taxon>
        <taxon>Metazoa</taxon>
        <taxon>Chordata</taxon>
        <taxon>Craniata</taxon>
        <taxon>Vertebrata</taxon>
        <taxon>Euteleostomi</taxon>
        <taxon>Archelosauria</taxon>
        <taxon>Archosauria</taxon>
        <taxon>Dinosauria</taxon>
        <taxon>Saurischia</taxon>
        <taxon>Theropoda</taxon>
        <taxon>Coelurosauria</taxon>
        <taxon>Aves</taxon>
        <taxon>Neognathae</taxon>
        <taxon>Neoaves</taxon>
        <taxon>Strisores</taxon>
        <taxon>Caprimulgiformes</taxon>
        <taxon>Steatornithidae</taxon>
        <taxon>Steatornis</taxon>
    </lineage>
</organism>
<dbReference type="OrthoDB" id="10258692at2759"/>
<keyword evidence="1" id="KW-0805">Transcription regulation</keyword>
<reference evidence="5 6" key="1">
    <citation type="submission" date="2019-09" db="EMBL/GenBank/DDBJ databases">
        <title>Bird 10,000 Genomes (B10K) Project - Family phase.</title>
        <authorList>
            <person name="Zhang G."/>
        </authorList>
    </citation>
    <scope>NUCLEOTIDE SEQUENCE [LARGE SCALE GENOMIC DNA]</scope>
    <source>
        <strain evidence="5">OUT-0004</strain>
    </source>
</reference>
<feature type="non-terminal residue" evidence="5">
    <location>
        <position position="61"/>
    </location>
</feature>
<evidence type="ECO:0000256" key="2">
    <source>
        <dbReference type="ARBA" id="ARBA00023163"/>
    </source>
</evidence>
<name>A0A7K6W8H6_STECA</name>
<dbReference type="GO" id="GO:0000118">
    <property type="term" value="C:histone deacetylase complex"/>
    <property type="evidence" value="ECO:0007669"/>
    <property type="project" value="TreeGrafter"/>
</dbReference>
<evidence type="ECO:0000313" key="6">
    <source>
        <dbReference type="Proteomes" id="UP000516988"/>
    </source>
</evidence>
<dbReference type="EMBL" id="VZSC01006869">
    <property type="protein sequence ID" value="NWX43671.1"/>
    <property type="molecule type" value="Genomic_DNA"/>
</dbReference>
<dbReference type="GO" id="GO:0003714">
    <property type="term" value="F:transcription corepressor activity"/>
    <property type="evidence" value="ECO:0007669"/>
    <property type="project" value="TreeGrafter"/>
</dbReference>
<keyword evidence="3" id="KW-0539">Nucleus</keyword>
<dbReference type="PROSITE" id="PS51156">
    <property type="entry name" value="ELM2"/>
    <property type="match status" value="1"/>
</dbReference>
<sequence>VTDLLNAACSSIMPGGGTNTELALHCLHEARGDVQEALEMMLFGVPQRSESHPLANYHYAG</sequence>
<dbReference type="Proteomes" id="UP000516988">
    <property type="component" value="Unassembled WGS sequence"/>
</dbReference>
<evidence type="ECO:0000259" key="4">
    <source>
        <dbReference type="PROSITE" id="PS51156"/>
    </source>
</evidence>
<evidence type="ECO:0000256" key="3">
    <source>
        <dbReference type="ARBA" id="ARBA00023242"/>
    </source>
</evidence>
<keyword evidence="6" id="KW-1185">Reference proteome</keyword>
<dbReference type="GO" id="GO:0005667">
    <property type="term" value="C:transcription regulator complex"/>
    <property type="evidence" value="ECO:0007669"/>
    <property type="project" value="TreeGrafter"/>
</dbReference>
<proteinExistence type="predicted"/>
<dbReference type="PANTHER" id="PTHR16089:SF23">
    <property type="entry name" value="ZINC FINGER PROTEIN 541"/>
    <property type="match status" value="1"/>
</dbReference>